<comment type="similarity">
    <text evidence="2">Belongs to the metallo-beta-lactamase superfamily.</text>
</comment>
<dbReference type="GO" id="GO:0016787">
    <property type="term" value="F:hydrolase activity"/>
    <property type="evidence" value="ECO:0007669"/>
    <property type="project" value="UniProtKB-KW"/>
</dbReference>
<reference evidence="7 8" key="1">
    <citation type="submission" date="2014-01" db="EMBL/GenBank/DDBJ databases">
        <title>Genome sequence determination for a cystic fibrosis isolate, Inquilinus limosus.</title>
        <authorList>
            <person name="Pino M."/>
            <person name="Di Conza J."/>
            <person name="Gutkind G."/>
        </authorList>
    </citation>
    <scope>NUCLEOTIDE SEQUENCE [LARGE SCALE GENOMIC DNA]</scope>
    <source>
        <strain evidence="7 8">MP06</strain>
    </source>
</reference>
<dbReference type="EMBL" id="JANX01000033">
    <property type="protein sequence ID" value="KGM35354.1"/>
    <property type="molecule type" value="Genomic_DNA"/>
</dbReference>
<dbReference type="Pfam" id="PF00753">
    <property type="entry name" value="Lactamase_B"/>
    <property type="match status" value="1"/>
</dbReference>
<dbReference type="PANTHER" id="PTHR42978:SF7">
    <property type="entry name" value="METALLO-HYDROLASE RV2300C-RELATED"/>
    <property type="match status" value="1"/>
</dbReference>
<sequence length="280" mass="30975">MSSASAPLWDVHIVEFARSKDQPVASLVHGTHDEGVVDLPFSFVLARQPGRTVLVDTGFMKEGSGEEMSVRFGIPHWISPLRMLAELDVAPEAVTDIVLSHAHFDHMGSIGKFPNAQIYVQKREILSWIEAMALPPRFGFLTQIINPDDLRRAFDASVEHRLHLVDGDRDDILPGLHLRLGEGHTLGQQFVILETSRGRLVISGDCIYAASNICGHNHDGVYVPLANGVGSVWEQLKTIDRINDAIDGDMSRLIILHDSERWSGLPVVKEIEGFRIVKAG</sequence>
<dbReference type="SUPFAM" id="SSF56281">
    <property type="entry name" value="Metallo-hydrolase/oxidoreductase"/>
    <property type="match status" value="1"/>
</dbReference>
<evidence type="ECO:0000256" key="1">
    <source>
        <dbReference type="ARBA" id="ARBA00001947"/>
    </source>
</evidence>
<dbReference type="AlphaFoldDB" id="A0A0A0DBA9"/>
<dbReference type="RefSeq" id="WP_034832541.1">
    <property type="nucleotide sequence ID" value="NZ_JANX01000033.1"/>
</dbReference>
<organism evidence="7 8">
    <name type="scientific">Inquilinus limosus MP06</name>
    <dbReference type="NCBI Taxonomy" id="1398085"/>
    <lineage>
        <taxon>Bacteria</taxon>
        <taxon>Pseudomonadati</taxon>
        <taxon>Pseudomonadota</taxon>
        <taxon>Alphaproteobacteria</taxon>
        <taxon>Rhodospirillales</taxon>
        <taxon>Rhodospirillaceae</taxon>
        <taxon>Inquilinus</taxon>
    </lineage>
</organism>
<evidence type="ECO:0000256" key="2">
    <source>
        <dbReference type="ARBA" id="ARBA00007749"/>
    </source>
</evidence>
<dbReference type="Gene3D" id="3.60.15.10">
    <property type="entry name" value="Ribonuclease Z/Hydroxyacylglutathione hydrolase-like"/>
    <property type="match status" value="1"/>
</dbReference>
<dbReference type="SMART" id="SM00849">
    <property type="entry name" value="Lactamase_B"/>
    <property type="match status" value="1"/>
</dbReference>
<comment type="caution">
    <text evidence="7">The sequence shown here is derived from an EMBL/GenBank/DDBJ whole genome shotgun (WGS) entry which is preliminary data.</text>
</comment>
<keyword evidence="4" id="KW-0378">Hydrolase</keyword>
<dbReference type="OrthoDB" id="9773738at2"/>
<dbReference type="GO" id="GO:0046872">
    <property type="term" value="F:metal ion binding"/>
    <property type="evidence" value="ECO:0007669"/>
    <property type="project" value="UniProtKB-KW"/>
</dbReference>
<evidence type="ECO:0000256" key="3">
    <source>
        <dbReference type="ARBA" id="ARBA00022723"/>
    </source>
</evidence>
<feature type="domain" description="Metallo-beta-lactamase" evidence="6">
    <location>
        <begin position="39"/>
        <end position="257"/>
    </location>
</feature>
<evidence type="ECO:0000313" key="7">
    <source>
        <dbReference type="EMBL" id="KGM35354.1"/>
    </source>
</evidence>
<evidence type="ECO:0000313" key="8">
    <source>
        <dbReference type="Proteomes" id="UP000029995"/>
    </source>
</evidence>
<comment type="cofactor">
    <cofactor evidence="1">
        <name>Zn(2+)</name>
        <dbReference type="ChEBI" id="CHEBI:29105"/>
    </cofactor>
</comment>
<keyword evidence="3" id="KW-0479">Metal-binding</keyword>
<evidence type="ECO:0000259" key="6">
    <source>
        <dbReference type="SMART" id="SM00849"/>
    </source>
</evidence>
<gene>
    <name evidence="7" type="ORF">P409_05030</name>
</gene>
<name>A0A0A0DBA9_9PROT</name>
<protein>
    <submittedName>
        <fullName evidence="7">Beta-lactamase</fullName>
    </submittedName>
</protein>
<dbReference type="Proteomes" id="UP000029995">
    <property type="component" value="Unassembled WGS sequence"/>
</dbReference>
<dbReference type="PANTHER" id="PTHR42978">
    <property type="entry name" value="QUORUM-QUENCHING LACTONASE YTNP-RELATED-RELATED"/>
    <property type="match status" value="1"/>
</dbReference>
<dbReference type="InterPro" id="IPR001279">
    <property type="entry name" value="Metallo-B-lactamas"/>
</dbReference>
<proteinExistence type="inferred from homology"/>
<dbReference type="CDD" id="cd07729">
    <property type="entry name" value="AHL_lactonase_MBL-fold"/>
    <property type="match status" value="1"/>
</dbReference>
<dbReference type="InterPro" id="IPR051013">
    <property type="entry name" value="MBL_superfamily_lactonases"/>
</dbReference>
<keyword evidence="5" id="KW-0862">Zinc</keyword>
<accession>A0A0A0DBA9</accession>
<dbReference type="InterPro" id="IPR036866">
    <property type="entry name" value="RibonucZ/Hydroxyglut_hydro"/>
</dbReference>
<evidence type="ECO:0000256" key="4">
    <source>
        <dbReference type="ARBA" id="ARBA00022801"/>
    </source>
</evidence>
<evidence type="ECO:0000256" key="5">
    <source>
        <dbReference type="ARBA" id="ARBA00022833"/>
    </source>
</evidence>